<evidence type="ECO:0000259" key="1">
    <source>
        <dbReference type="Pfam" id="PF00487"/>
    </source>
</evidence>
<dbReference type="EMBL" id="CZKB01000014">
    <property type="protein sequence ID" value="CUR60356.1"/>
    <property type="molecule type" value="Genomic_DNA"/>
</dbReference>
<organism evidence="2">
    <name type="scientific">metagenome</name>
    <dbReference type="NCBI Taxonomy" id="256318"/>
    <lineage>
        <taxon>unclassified sequences</taxon>
        <taxon>metagenomes</taxon>
    </lineage>
</organism>
<feature type="domain" description="Fatty acid desaturase" evidence="1">
    <location>
        <begin position="77"/>
        <end position="346"/>
    </location>
</feature>
<dbReference type="CDD" id="cd03506">
    <property type="entry name" value="Delta6-FADS-like"/>
    <property type="match status" value="1"/>
</dbReference>
<evidence type="ECO:0000313" key="2">
    <source>
        <dbReference type="EMBL" id="CUR60356.1"/>
    </source>
</evidence>
<dbReference type="PANTHER" id="PTHR19353">
    <property type="entry name" value="FATTY ACID DESATURASE 2"/>
    <property type="match status" value="1"/>
</dbReference>
<reference evidence="2" key="1">
    <citation type="submission" date="2015-08" db="EMBL/GenBank/DDBJ databases">
        <authorList>
            <person name="Babu N.S."/>
            <person name="Beckwith C.J."/>
            <person name="Beseler K.G."/>
            <person name="Brison A."/>
            <person name="Carone J.V."/>
            <person name="Caskin T.P."/>
            <person name="Diamond M."/>
            <person name="Durham M.E."/>
            <person name="Foxe J.M."/>
            <person name="Go M."/>
            <person name="Henderson B.A."/>
            <person name="Jones I.B."/>
            <person name="McGettigan J.A."/>
            <person name="Micheletti S.J."/>
            <person name="Nasrallah M.E."/>
            <person name="Ortiz D."/>
            <person name="Piller C.R."/>
            <person name="Privatt S.R."/>
            <person name="Schneider S.L."/>
            <person name="Sharp S."/>
            <person name="Smith T.C."/>
            <person name="Stanton J.D."/>
            <person name="Ullery H.E."/>
            <person name="Wilson R.J."/>
            <person name="Serrano M.G."/>
            <person name="Buck G."/>
            <person name="Lee V."/>
            <person name="Wang Y."/>
            <person name="Carvalho R."/>
            <person name="Voegtly L."/>
            <person name="Shi R."/>
            <person name="Duckworth R."/>
            <person name="Johnson A."/>
            <person name="Loviza R."/>
            <person name="Walstead R."/>
            <person name="Shah Z."/>
            <person name="Kiflezghi M."/>
            <person name="Wade K."/>
            <person name="Ball S.L."/>
            <person name="Bradley K.W."/>
            <person name="Asai D.J."/>
            <person name="Bowman C.A."/>
            <person name="Russell D.A."/>
            <person name="Pope W.H."/>
            <person name="Jacobs-Sera D."/>
            <person name="Hendrix R.W."/>
            <person name="Hatfull G.F."/>
        </authorList>
    </citation>
    <scope>NUCLEOTIDE SEQUENCE</scope>
</reference>
<dbReference type="Pfam" id="PF00487">
    <property type="entry name" value="FA_desaturase"/>
    <property type="match status" value="1"/>
</dbReference>
<sequence length="374" mass="42745">MPALLRDSHSSPRRGYADLSPEEVEDIGRRLDAVRQQVLESRGARDAAYIRRLIAVQRCLEVGGRVVLLGSRSRCAWWLGTASLALSKILDNMEIGHNVLHGQWDWMRDPRIHSSTWDWDHASAPEHWRRAHNDRHHVNTNVVGKDNDLGYGILRVDEAQEWEPRHLAQPLWNLVNALIFEYGIAMYDLDLGESLRSGSGFSPEQKAELRSTARRVGRNAFRDYVLHPALSAPTGSARTTFTANVVANLVRNVWSHSVIMCGHFPEGVSTFEVDDLDEDETRGRWYLRQMLGSADISGPWLLHVLCGNLSHQIEHHVFPDLPSNRYREIAGPVRQVFEDHGLTYHSAPLLRQVASAWHKVVRMSVPPRRRRRMR</sequence>
<dbReference type="InterPro" id="IPR005804">
    <property type="entry name" value="FA_desaturase_dom"/>
</dbReference>
<dbReference type="PANTHER" id="PTHR19353:SF19">
    <property type="entry name" value="DELTA(5) FATTY ACID DESATURASE C-RELATED"/>
    <property type="match status" value="1"/>
</dbReference>
<dbReference type="GO" id="GO:0016020">
    <property type="term" value="C:membrane"/>
    <property type="evidence" value="ECO:0007669"/>
    <property type="project" value="TreeGrafter"/>
</dbReference>
<accession>A0A2P2CEF7</accession>
<dbReference type="GO" id="GO:0016717">
    <property type="term" value="F:oxidoreductase activity, acting on paired donors, with oxidation of a pair of donors resulting in the reduction of molecular oxygen to two molecules of water"/>
    <property type="evidence" value="ECO:0007669"/>
    <property type="project" value="TreeGrafter"/>
</dbReference>
<name>A0A2P2CEF7_9ZZZZ</name>
<dbReference type="GO" id="GO:0008610">
    <property type="term" value="P:lipid biosynthetic process"/>
    <property type="evidence" value="ECO:0007669"/>
    <property type="project" value="UniProtKB-ARBA"/>
</dbReference>
<proteinExistence type="predicted"/>
<dbReference type="AlphaFoldDB" id="A0A2P2CEF7"/>
<protein>
    <submittedName>
        <fullName evidence="2">Fatty acid desaturase</fullName>
    </submittedName>
</protein>
<dbReference type="InterPro" id="IPR012171">
    <property type="entry name" value="Fatty_acid_desaturase"/>
</dbReference>
<gene>
    <name evidence="2" type="ORF">NOCA1210055</name>
</gene>